<accession>A0ABY1PYG8</accession>
<proteinExistence type="predicted"/>
<evidence type="ECO:0000313" key="3">
    <source>
        <dbReference type="Proteomes" id="UP001158067"/>
    </source>
</evidence>
<feature type="region of interest" description="Disordered" evidence="1">
    <location>
        <begin position="1"/>
        <end position="26"/>
    </location>
</feature>
<dbReference type="EMBL" id="FXUG01000003">
    <property type="protein sequence ID" value="SMP51301.1"/>
    <property type="molecule type" value="Genomic_DNA"/>
</dbReference>
<name>A0ABY1PYG8_9BACT</name>
<reference evidence="2 3" key="1">
    <citation type="submission" date="2017-05" db="EMBL/GenBank/DDBJ databases">
        <authorList>
            <person name="Varghese N."/>
            <person name="Submissions S."/>
        </authorList>
    </citation>
    <scope>NUCLEOTIDE SEQUENCE [LARGE SCALE GENOMIC DNA]</scope>
    <source>
        <strain evidence="2 3">DSM 25457</strain>
    </source>
</reference>
<gene>
    <name evidence="2" type="ORF">SAMN06265222_103255</name>
</gene>
<organism evidence="2 3">
    <name type="scientific">Neorhodopirellula lusitana</name>
    <dbReference type="NCBI Taxonomy" id="445327"/>
    <lineage>
        <taxon>Bacteria</taxon>
        <taxon>Pseudomonadati</taxon>
        <taxon>Planctomycetota</taxon>
        <taxon>Planctomycetia</taxon>
        <taxon>Pirellulales</taxon>
        <taxon>Pirellulaceae</taxon>
        <taxon>Neorhodopirellula</taxon>
    </lineage>
</organism>
<comment type="caution">
    <text evidence="2">The sequence shown here is derived from an EMBL/GenBank/DDBJ whole genome shotgun (WGS) entry which is preliminary data.</text>
</comment>
<protein>
    <submittedName>
        <fullName evidence="2">Uncharacterized protein</fullName>
    </submittedName>
</protein>
<keyword evidence="3" id="KW-1185">Reference proteome</keyword>
<feature type="region of interest" description="Disordered" evidence="1">
    <location>
        <begin position="41"/>
        <end position="77"/>
    </location>
</feature>
<evidence type="ECO:0000313" key="2">
    <source>
        <dbReference type="EMBL" id="SMP51301.1"/>
    </source>
</evidence>
<evidence type="ECO:0000256" key="1">
    <source>
        <dbReference type="SAM" id="MobiDB-lite"/>
    </source>
</evidence>
<sequence>MSHRPEFSSPIRQGHRLSKNTTRKNTNVSISALLAKALCHDDRRSSSFSQQPTASGFHESVLLEQNVEPGKNQLGLS</sequence>
<dbReference type="Proteomes" id="UP001158067">
    <property type="component" value="Unassembled WGS sequence"/>
</dbReference>
<feature type="compositionally biased region" description="Basic residues" evidence="1">
    <location>
        <begin position="13"/>
        <end position="22"/>
    </location>
</feature>